<proteinExistence type="inferred from homology"/>
<evidence type="ECO:0000256" key="1">
    <source>
        <dbReference type="ARBA" id="ARBA00022574"/>
    </source>
</evidence>
<dbReference type="PANTHER" id="PTHR22839:SF0">
    <property type="entry name" value="THO COMPLEX SUBUNIT 3"/>
    <property type="match status" value="1"/>
</dbReference>
<comment type="similarity">
    <text evidence="3">Belongs to the THOC3 family.</text>
</comment>
<evidence type="ECO:0000256" key="2">
    <source>
        <dbReference type="ARBA" id="ARBA00022737"/>
    </source>
</evidence>
<evidence type="ECO:0000256" key="3">
    <source>
        <dbReference type="ARBA" id="ARBA00046343"/>
    </source>
</evidence>
<dbReference type="PROSITE" id="PS50082">
    <property type="entry name" value="WD_REPEATS_2"/>
    <property type="match status" value="2"/>
</dbReference>
<evidence type="ECO:0000313" key="6">
    <source>
        <dbReference type="Proteomes" id="UP001497600"/>
    </source>
</evidence>
<evidence type="ECO:0000313" key="5">
    <source>
        <dbReference type="EMBL" id="CAK7916814.1"/>
    </source>
</evidence>
<organism evidence="5 6">
    <name type="scientific">[Candida] anglica</name>
    <dbReference type="NCBI Taxonomy" id="148631"/>
    <lineage>
        <taxon>Eukaryota</taxon>
        <taxon>Fungi</taxon>
        <taxon>Dikarya</taxon>
        <taxon>Ascomycota</taxon>
        <taxon>Saccharomycotina</taxon>
        <taxon>Pichiomycetes</taxon>
        <taxon>Debaryomycetaceae</taxon>
        <taxon>Kurtzmaniella</taxon>
    </lineage>
</organism>
<dbReference type="Proteomes" id="UP001497600">
    <property type="component" value="Chromosome G"/>
</dbReference>
<name>A0ABP0EH56_9ASCO</name>
<evidence type="ECO:0008006" key="7">
    <source>
        <dbReference type="Google" id="ProtNLM"/>
    </source>
</evidence>
<dbReference type="PROSITE" id="PS50294">
    <property type="entry name" value="WD_REPEATS_REGION"/>
    <property type="match status" value="1"/>
</dbReference>
<keyword evidence="2" id="KW-0677">Repeat</keyword>
<reference evidence="5 6" key="1">
    <citation type="submission" date="2024-01" db="EMBL/GenBank/DDBJ databases">
        <authorList>
            <consortium name="Genoscope - CEA"/>
            <person name="William W."/>
        </authorList>
    </citation>
    <scope>NUCLEOTIDE SEQUENCE [LARGE SCALE GENOMIC DNA]</scope>
    <source>
        <strain evidence="5 6">29B2s-10</strain>
    </source>
</reference>
<keyword evidence="1 4" id="KW-0853">WD repeat</keyword>
<gene>
    <name evidence="5" type="ORF">CAAN4_G05688</name>
</gene>
<evidence type="ECO:0000256" key="4">
    <source>
        <dbReference type="PROSITE-ProRule" id="PRU00221"/>
    </source>
</evidence>
<dbReference type="SMART" id="SM00320">
    <property type="entry name" value="WD40"/>
    <property type="match status" value="6"/>
</dbReference>
<dbReference type="InterPro" id="IPR001680">
    <property type="entry name" value="WD40_rpt"/>
</dbReference>
<accession>A0ABP0EH56</accession>
<dbReference type="EMBL" id="OZ004259">
    <property type="protein sequence ID" value="CAK7916814.1"/>
    <property type="molecule type" value="Genomic_DNA"/>
</dbReference>
<dbReference type="InterPro" id="IPR040132">
    <property type="entry name" value="Tex1/THOC3"/>
</dbReference>
<dbReference type="InterPro" id="IPR015943">
    <property type="entry name" value="WD40/YVTN_repeat-like_dom_sf"/>
</dbReference>
<protein>
    <recommendedName>
        <fullName evidence="7">Anaphase-promoting complex subunit 4 WD40 domain-containing protein</fullName>
    </recommendedName>
</protein>
<keyword evidence="6" id="KW-1185">Reference proteome</keyword>
<feature type="repeat" description="WD" evidence="4">
    <location>
        <begin position="213"/>
        <end position="248"/>
    </location>
</feature>
<dbReference type="Pfam" id="PF00400">
    <property type="entry name" value="WD40"/>
    <property type="match status" value="2"/>
</dbReference>
<dbReference type="Gene3D" id="2.130.10.10">
    <property type="entry name" value="YVTN repeat-like/Quinoprotein amine dehydrogenase"/>
    <property type="match status" value="2"/>
</dbReference>
<dbReference type="PANTHER" id="PTHR22839">
    <property type="entry name" value="THO COMPLEX SUBUNIT 3 THO3"/>
    <property type="match status" value="1"/>
</dbReference>
<feature type="repeat" description="WD" evidence="4">
    <location>
        <begin position="71"/>
        <end position="113"/>
    </location>
</feature>
<dbReference type="InterPro" id="IPR036322">
    <property type="entry name" value="WD40_repeat_dom_sf"/>
</dbReference>
<sequence length="335" mass="37478">MPVSVKSPFTGLRSTVYKDSPLGGSKGAGNSEIILLSINPTGSRLVNARTDKAIRVWKCSSDKLHDPITVEQPHVKAVESVSWHPKHEYTFATVGRDHLVKIWKTSSSGCTVEREVRVNRNDNSRHGMSVCQIVKYSADGEVMAVVDRDSTISLFNTSNYTMFKQFKMGEHVFDFTWFNSGHSHFMIGLHNGTVEVYKVKENDDEPVEKVHTLKGHRSSVTTVALDPRGQYIAIGSNEGVVSLWNTENLLNEGTISSIDESIAQVDVSRDGAYLALTFDRNINIRIFDSETLKEIYEVENSSSGNLVLSTFRWFPNRQNFVCTSDGGKSMTYVRK</sequence>
<dbReference type="SUPFAM" id="SSF50978">
    <property type="entry name" value="WD40 repeat-like"/>
    <property type="match status" value="1"/>
</dbReference>